<evidence type="ECO:0000256" key="1">
    <source>
        <dbReference type="SAM" id="MobiDB-lite"/>
    </source>
</evidence>
<feature type="compositionally biased region" description="Low complexity" evidence="1">
    <location>
        <begin position="80"/>
        <end position="120"/>
    </location>
</feature>
<sequence length="188" mass="17651">MSLRTTTLRTMTVLAAATIAALPLAGIASAAPAADKDCKDFSSQAAAQAALLPGDPDGLDRNKNGIACEDFDYGSGGSSGAPATSSPGSSGSASSGSSSSGSVSSSASGSASSGSASSGSGSSGGSNEPVNQVTTVPSGSVDAGDGSADGRPGDGAAAAFVLAGFGAVTASGAAVTVWRTRRPARDRG</sequence>
<feature type="compositionally biased region" description="Polar residues" evidence="1">
    <location>
        <begin position="128"/>
        <end position="137"/>
    </location>
</feature>
<feature type="domain" description="Excalibur calcium-binding" evidence="4">
    <location>
        <begin position="36"/>
        <end position="69"/>
    </location>
</feature>
<keyword evidence="6" id="KW-1185">Reference proteome</keyword>
<keyword evidence="2" id="KW-1133">Transmembrane helix</keyword>
<dbReference type="Pfam" id="PF05901">
    <property type="entry name" value="Excalibur"/>
    <property type="match status" value="1"/>
</dbReference>
<dbReference type="InterPro" id="IPR008613">
    <property type="entry name" value="Excalibur_Ca-bd_domain"/>
</dbReference>
<proteinExistence type="predicted"/>
<evidence type="ECO:0000256" key="2">
    <source>
        <dbReference type="SAM" id="Phobius"/>
    </source>
</evidence>
<name>A0A4R1HTN2_PSEEN</name>
<feature type="chain" id="PRO_5020862707" evidence="3">
    <location>
        <begin position="31"/>
        <end position="188"/>
    </location>
</feature>
<evidence type="ECO:0000313" key="6">
    <source>
        <dbReference type="Proteomes" id="UP000295560"/>
    </source>
</evidence>
<dbReference type="EMBL" id="SMFZ01000001">
    <property type="protein sequence ID" value="TCK26044.1"/>
    <property type="molecule type" value="Genomic_DNA"/>
</dbReference>
<evidence type="ECO:0000259" key="4">
    <source>
        <dbReference type="Pfam" id="PF05901"/>
    </source>
</evidence>
<feature type="compositionally biased region" description="Low complexity" evidence="1">
    <location>
        <begin position="138"/>
        <end position="155"/>
    </location>
</feature>
<comment type="caution">
    <text evidence="5">The sequence shown here is derived from an EMBL/GenBank/DDBJ whole genome shotgun (WGS) entry which is preliminary data.</text>
</comment>
<feature type="transmembrane region" description="Helical" evidence="2">
    <location>
        <begin position="157"/>
        <end position="178"/>
    </location>
</feature>
<keyword evidence="2" id="KW-0472">Membrane</keyword>
<gene>
    <name evidence="5" type="ORF">EV378_1872</name>
</gene>
<feature type="region of interest" description="Disordered" evidence="1">
    <location>
        <begin position="75"/>
        <end position="155"/>
    </location>
</feature>
<dbReference type="AlphaFoldDB" id="A0A4R1HTN2"/>
<feature type="signal peptide" evidence="3">
    <location>
        <begin position="1"/>
        <end position="30"/>
    </location>
</feature>
<organism evidence="5 6">
    <name type="scientific">Pseudonocardia endophytica</name>
    <dbReference type="NCBI Taxonomy" id="401976"/>
    <lineage>
        <taxon>Bacteria</taxon>
        <taxon>Bacillati</taxon>
        <taxon>Actinomycetota</taxon>
        <taxon>Actinomycetes</taxon>
        <taxon>Pseudonocardiales</taxon>
        <taxon>Pseudonocardiaceae</taxon>
        <taxon>Pseudonocardia</taxon>
    </lineage>
</organism>
<evidence type="ECO:0000313" key="5">
    <source>
        <dbReference type="EMBL" id="TCK26044.1"/>
    </source>
</evidence>
<dbReference type="Proteomes" id="UP000295560">
    <property type="component" value="Unassembled WGS sequence"/>
</dbReference>
<reference evidence="5 6" key="1">
    <citation type="submission" date="2019-03" db="EMBL/GenBank/DDBJ databases">
        <title>Sequencing the genomes of 1000 actinobacteria strains.</title>
        <authorList>
            <person name="Klenk H.-P."/>
        </authorList>
    </citation>
    <scope>NUCLEOTIDE SEQUENCE [LARGE SCALE GENOMIC DNA]</scope>
    <source>
        <strain evidence="5 6">DSM 44969</strain>
    </source>
</reference>
<protein>
    <submittedName>
        <fullName evidence="5">Excalibur calcium-binding domain-containing protein</fullName>
    </submittedName>
</protein>
<accession>A0A4R1HTN2</accession>
<evidence type="ECO:0000256" key="3">
    <source>
        <dbReference type="SAM" id="SignalP"/>
    </source>
</evidence>
<keyword evidence="3" id="KW-0732">Signal</keyword>
<keyword evidence="2" id="KW-0812">Transmembrane</keyword>